<gene>
    <name evidence="1" type="ORF">RM53_14250</name>
</gene>
<name>A0A0B4C4B9_9CAUL</name>
<evidence type="ECO:0000313" key="1">
    <source>
        <dbReference type="EMBL" id="KIC55879.1"/>
    </source>
</evidence>
<dbReference type="Proteomes" id="UP000031166">
    <property type="component" value="Unassembled WGS sequence"/>
</dbReference>
<reference evidence="1 2" key="1">
    <citation type="submission" date="2014-12" db="EMBL/GenBank/DDBJ databases">
        <title>Genome sequencing of Brevundimonas nasdae TPW30.</title>
        <authorList>
            <person name="Tan P.W."/>
            <person name="Chan K.-G."/>
        </authorList>
    </citation>
    <scope>NUCLEOTIDE SEQUENCE [LARGE SCALE GENOMIC DNA]</scope>
    <source>
        <strain evidence="1 2">TPW30</strain>
    </source>
</reference>
<proteinExistence type="predicted"/>
<dbReference type="EMBL" id="JWSY01000028">
    <property type="protein sequence ID" value="KIC55879.1"/>
    <property type="molecule type" value="Genomic_DNA"/>
</dbReference>
<organism evidence="1 2">
    <name type="scientific">Brevundimonas nasdae</name>
    <dbReference type="NCBI Taxonomy" id="172043"/>
    <lineage>
        <taxon>Bacteria</taxon>
        <taxon>Pseudomonadati</taxon>
        <taxon>Pseudomonadota</taxon>
        <taxon>Alphaproteobacteria</taxon>
        <taxon>Caulobacterales</taxon>
        <taxon>Caulobacteraceae</taxon>
        <taxon>Brevundimonas</taxon>
    </lineage>
</organism>
<comment type="caution">
    <text evidence="1">The sequence shown here is derived from an EMBL/GenBank/DDBJ whole genome shotgun (WGS) entry which is preliminary data.</text>
</comment>
<dbReference type="AlphaFoldDB" id="A0A0B4C4B9"/>
<protein>
    <submittedName>
        <fullName evidence="1">Uncharacterized protein</fullName>
    </submittedName>
</protein>
<sequence length="81" mass="9085">MQLFVAHAVLAVAFERPVAVGERLIQVRRRVGQALRLIHQVVDGGEVARDVPEHLIRQGKPVLKRLLILLELGAQLLRLPQ</sequence>
<evidence type="ECO:0000313" key="2">
    <source>
        <dbReference type="Proteomes" id="UP000031166"/>
    </source>
</evidence>
<accession>A0A0B4C4B9</accession>